<evidence type="ECO:0000313" key="2">
    <source>
        <dbReference type="EMBL" id="MCV9933703.1"/>
    </source>
</evidence>
<proteinExistence type="predicted"/>
<dbReference type="RefSeq" id="WP_264287908.1">
    <property type="nucleotide sequence ID" value="NZ_JAOZEV010000013.1"/>
</dbReference>
<keyword evidence="3" id="KW-1185">Reference proteome</keyword>
<accession>A0A9X3C8Y3</accession>
<dbReference type="Proteomes" id="UP001151133">
    <property type="component" value="Unassembled WGS sequence"/>
</dbReference>
<dbReference type="AlphaFoldDB" id="A0A9X3C8Y3"/>
<feature type="transmembrane region" description="Helical" evidence="1">
    <location>
        <begin position="183"/>
        <end position="201"/>
    </location>
</feature>
<name>A0A9X3C8Y3_9FLAO</name>
<keyword evidence="1" id="KW-1133">Transmembrane helix</keyword>
<reference evidence="2" key="1">
    <citation type="submission" date="2022-10" db="EMBL/GenBank/DDBJ databases">
        <title>Two novel species of Flavobacterium.</title>
        <authorList>
            <person name="Liu Q."/>
            <person name="Xin Y.-H."/>
        </authorList>
    </citation>
    <scope>NUCLEOTIDE SEQUENCE</scope>
    <source>
        <strain evidence="2">LS1R47</strain>
    </source>
</reference>
<feature type="transmembrane region" description="Helical" evidence="1">
    <location>
        <begin position="130"/>
        <end position="148"/>
    </location>
</feature>
<feature type="transmembrane region" description="Helical" evidence="1">
    <location>
        <begin position="39"/>
        <end position="60"/>
    </location>
</feature>
<feature type="transmembrane region" description="Helical" evidence="1">
    <location>
        <begin position="104"/>
        <end position="123"/>
    </location>
</feature>
<keyword evidence="1" id="KW-0812">Transmembrane</keyword>
<feature type="transmembrane region" description="Helical" evidence="1">
    <location>
        <begin position="154"/>
        <end position="171"/>
    </location>
</feature>
<evidence type="ECO:0000313" key="3">
    <source>
        <dbReference type="Proteomes" id="UP001151133"/>
    </source>
</evidence>
<protein>
    <recommendedName>
        <fullName evidence="4">PAP2 superfamily protein</fullName>
    </recommendedName>
</protein>
<evidence type="ECO:0008006" key="4">
    <source>
        <dbReference type="Google" id="ProtNLM"/>
    </source>
</evidence>
<dbReference type="EMBL" id="JAOZEV010000013">
    <property type="protein sequence ID" value="MCV9933703.1"/>
    <property type="molecule type" value="Genomic_DNA"/>
</dbReference>
<evidence type="ECO:0000256" key="1">
    <source>
        <dbReference type="SAM" id="Phobius"/>
    </source>
</evidence>
<gene>
    <name evidence="2" type="ORF">OIU80_15575</name>
</gene>
<sequence length="202" mass="23447">MKKILPIISYLFHPLFISMYASMFYLFFKEDAFVNEEKFFILFQILIITVLVPMLFFLLLRSTGNVDSIMIHETAQRKIPLVLHCFLIILLVKRSVVIMRYPELHFFFLGALFSTIIALVLSFFKIKASLHMIAISGLTIFAIGLSRHLQVPHMMYWVAFFILMNGLVASSRLEMNAHTNKELIIGLLIGIIPQILFLVFWL</sequence>
<keyword evidence="1" id="KW-0472">Membrane</keyword>
<comment type="caution">
    <text evidence="2">The sequence shown here is derived from an EMBL/GenBank/DDBJ whole genome shotgun (WGS) entry which is preliminary data.</text>
</comment>
<feature type="transmembrane region" description="Helical" evidence="1">
    <location>
        <begin position="7"/>
        <end position="27"/>
    </location>
</feature>
<organism evidence="2 3">
    <name type="scientific">Flavobacterium frigoritolerans</name>
    <dbReference type="NCBI Taxonomy" id="2987686"/>
    <lineage>
        <taxon>Bacteria</taxon>
        <taxon>Pseudomonadati</taxon>
        <taxon>Bacteroidota</taxon>
        <taxon>Flavobacteriia</taxon>
        <taxon>Flavobacteriales</taxon>
        <taxon>Flavobacteriaceae</taxon>
        <taxon>Flavobacterium</taxon>
    </lineage>
</organism>
<feature type="transmembrane region" description="Helical" evidence="1">
    <location>
        <begin position="81"/>
        <end position="98"/>
    </location>
</feature>